<dbReference type="EMBL" id="UPSH01000001">
    <property type="protein sequence ID" value="VBB18874.1"/>
    <property type="molecule type" value="Genomic_DNA"/>
</dbReference>
<proteinExistence type="predicted"/>
<dbReference type="Proteomes" id="UP000594342">
    <property type="component" value="Unassembled WGS sequence"/>
</dbReference>
<evidence type="ECO:0000313" key="3">
    <source>
        <dbReference type="Proteomes" id="UP000594342"/>
    </source>
</evidence>
<reference evidence="2 3" key="1">
    <citation type="submission" date="2018-10" db="EMBL/GenBank/DDBJ databases">
        <authorList>
            <consortium name="IHU Genomes"/>
        </authorList>
    </citation>
    <scope>NUCLEOTIDE SEQUENCE [LARGE SCALE GENOMIC DNA]</scope>
    <source>
        <strain evidence="2 3">A1</strain>
    </source>
</reference>
<organism evidence="2 3">
    <name type="scientific">Yasminevirus sp. GU-2018</name>
    <dbReference type="NCBI Taxonomy" id="2420051"/>
    <lineage>
        <taxon>Viruses</taxon>
        <taxon>Varidnaviria</taxon>
        <taxon>Bamfordvirae</taxon>
        <taxon>Nucleocytoviricota</taxon>
        <taxon>Megaviricetes</taxon>
        <taxon>Imitervirales</taxon>
        <taxon>Mimiviridae</taxon>
        <taxon>Klosneuvirinae</taxon>
        <taxon>Yasminevirus</taxon>
        <taxon>Yasminevirus saudimassiliense</taxon>
    </lineage>
</organism>
<feature type="compositionally biased region" description="Low complexity" evidence="1">
    <location>
        <begin position="115"/>
        <end position="131"/>
    </location>
</feature>
<accession>A0A5K0UBI1</accession>
<gene>
    <name evidence="2" type="ORF">YASMINEVIRUS_1406</name>
</gene>
<feature type="compositionally biased region" description="Basic and acidic residues" evidence="1">
    <location>
        <begin position="90"/>
        <end position="104"/>
    </location>
</feature>
<name>A0A5K0UBI1_9VIRU</name>
<feature type="region of interest" description="Disordered" evidence="1">
    <location>
        <begin position="90"/>
        <end position="180"/>
    </location>
</feature>
<feature type="compositionally biased region" description="Basic and acidic residues" evidence="1">
    <location>
        <begin position="132"/>
        <end position="166"/>
    </location>
</feature>
<protein>
    <submittedName>
        <fullName evidence="2">Uncharacterized protein</fullName>
    </submittedName>
</protein>
<sequence>MNKRWGSDDKIELMRQYASGKSYEEISQVLGRSPNAIKLRLESIVYENLIKGKPVSMLSRMLNTDADTIKQFYYSHKSFRQGRGEDVKDVDFSKEDDTNKREDADSLVNKMLGGSDVSPRSHSVSQSSTHSNDLKHRVVDRKTKSEDSDRRDSKRDSRGGGREGDSQRVSTAKKSLRRVEEENHVLEEIIKNYRMKRQVKKLYVDGKLDKKGVIMYEKLLKRSK</sequence>
<evidence type="ECO:0000256" key="1">
    <source>
        <dbReference type="SAM" id="MobiDB-lite"/>
    </source>
</evidence>
<comment type="caution">
    <text evidence="2">The sequence shown here is derived from an EMBL/GenBank/DDBJ whole genome shotgun (WGS) entry which is preliminary data.</text>
</comment>
<evidence type="ECO:0000313" key="2">
    <source>
        <dbReference type="EMBL" id="VBB18874.1"/>
    </source>
</evidence>
<keyword evidence="3" id="KW-1185">Reference proteome</keyword>